<dbReference type="Pfam" id="PF03591">
    <property type="entry name" value="AzlC"/>
    <property type="match status" value="1"/>
</dbReference>
<keyword evidence="6 8" id="KW-1133">Transmembrane helix</keyword>
<feature type="transmembrane region" description="Helical" evidence="8">
    <location>
        <begin position="159"/>
        <end position="177"/>
    </location>
</feature>
<evidence type="ECO:0000256" key="8">
    <source>
        <dbReference type="SAM" id="Phobius"/>
    </source>
</evidence>
<keyword evidence="7 8" id="KW-0472">Membrane</keyword>
<proteinExistence type="inferred from homology"/>
<dbReference type="InterPro" id="IPR011606">
    <property type="entry name" value="Brnchd-chn_aa_trnsp_permease"/>
</dbReference>
<dbReference type="Proteomes" id="UP000518300">
    <property type="component" value="Unassembled WGS sequence"/>
</dbReference>
<dbReference type="PANTHER" id="PTHR34979:SF1">
    <property type="entry name" value="INNER MEMBRANE PROTEIN YGAZ"/>
    <property type="match status" value="1"/>
</dbReference>
<evidence type="ECO:0000256" key="4">
    <source>
        <dbReference type="ARBA" id="ARBA00022475"/>
    </source>
</evidence>
<evidence type="ECO:0000256" key="6">
    <source>
        <dbReference type="ARBA" id="ARBA00022989"/>
    </source>
</evidence>
<reference evidence="9 10" key="1">
    <citation type="submission" date="2020-04" db="EMBL/GenBank/DDBJ databases">
        <title>Draft genome of Pyxidicoccus fallax type strain.</title>
        <authorList>
            <person name="Whitworth D.E."/>
        </authorList>
    </citation>
    <scope>NUCLEOTIDE SEQUENCE [LARGE SCALE GENOMIC DNA]</scope>
    <source>
        <strain evidence="9 10">DSM 14698</strain>
    </source>
</reference>
<dbReference type="GO" id="GO:0005886">
    <property type="term" value="C:plasma membrane"/>
    <property type="evidence" value="ECO:0007669"/>
    <property type="project" value="UniProtKB-SubCell"/>
</dbReference>
<keyword evidence="10" id="KW-1185">Reference proteome</keyword>
<sequence length="238" mass="23954">MGKVDRALIRDVAAIAAAAGVIGISFGAIAVAAGLSVWIASLMSLLVFAGGSQFMFVGIVAGGGSPVAAVFAGLLLNARHLPFGLVVSDVLGRSWPMRLLGTHLMVDESVAFALAQQDPARRRAAYWLCGGALFVAWNVGVLVGALAGQSFGNPDALGLDAAFPAGMLALLLPSLMARSDEKAAGEGGAEAAAEAKRKAALARRVALVGALIALVTTPLLPAGVPVLLALLALAVALR</sequence>
<feature type="transmembrane region" description="Helical" evidence="8">
    <location>
        <begin position="205"/>
        <end position="237"/>
    </location>
</feature>
<dbReference type="RefSeq" id="WP_169343432.1">
    <property type="nucleotide sequence ID" value="NZ_JABBJJ010000013.1"/>
</dbReference>
<feature type="transmembrane region" description="Helical" evidence="8">
    <location>
        <begin position="124"/>
        <end position="147"/>
    </location>
</feature>
<dbReference type="PANTHER" id="PTHR34979">
    <property type="entry name" value="INNER MEMBRANE PROTEIN YGAZ"/>
    <property type="match status" value="1"/>
</dbReference>
<dbReference type="EMBL" id="JABBJJ010000013">
    <property type="protein sequence ID" value="NMO14155.1"/>
    <property type="molecule type" value="Genomic_DNA"/>
</dbReference>
<dbReference type="GO" id="GO:1903785">
    <property type="term" value="P:L-valine transmembrane transport"/>
    <property type="evidence" value="ECO:0007669"/>
    <property type="project" value="TreeGrafter"/>
</dbReference>
<keyword evidence="3" id="KW-0813">Transport</keyword>
<keyword evidence="4" id="KW-1003">Cell membrane</keyword>
<name>A0A848LBD6_9BACT</name>
<organism evidence="9 10">
    <name type="scientific">Pyxidicoccus fallax</name>
    <dbReference type="NCBI Taxonomy" id="394095"/>
    <lineage>
        <taxon>Bacteria</taxon>
        <taxon>Pseudomonadati</taxon>
        <taxon>Myxococcota</taxon>
        <taxon>Myxococcia</taxon>
        <taxon>Myxococcales</taxon>
        <taxon>Cystobacterineae</taxon>
        <taxon>Myxococcaceae</taxon>
        <taxon>Pyxidicoccus</taxon>
    </lineage>
</organism>
<feature type="transmembrane region" description="Helical" evidence="8">
    <location>
        <begin position="53"/>
        <end position="76"/>
    </location>
</feature>
<evidence type="ECO:0000313" key="10">
    <source>
        <dbReference type="Proteomes" id="UP000518300"/>
    </source>
</evidence>
<dbReference type="AlphaFoldDB" id="A0A848LBD6"/>
<keyword evidence="5 8" id="KW-0812">Transmembrane</keyword>
<evidence type="ECO:0000256" key="1">
    <source>
        <dbReference type="ARBA" id="ARBA00004651"/>
    </source>
</evidence>
<evidence type="ECO:0000256" key="7">
    <source>
        <dbReference type="ARBA" id="ARBA00023136"/>
    </source>
</evidence>
<comment type="similarity">
    <text evidence="2">Belongs to the AzlC family.</text>
</comment>
<evidence type="ECO:0000256" key="5">
    <source>
        <dbReference type="ARBA" id="ARBA00022692"/>
    </source>
</evidence>
<protein>
    <submittedName>
        <fullName evidence="9">Branched-chain amino acid ABC transporter permease</fullName>
    </submittedName>
</protein>
<comment type="caution">
    <text evidence="9">The sequence shown here is derived from an EMBL/GenBank/DDBJ whole genome shotgun (WGS) entry which is preliminary data.</text>
</comment>
<evidence type="ECO:0000313" key="9">
    <source>
        <dbReference type="EMBL" id="NMO14155.1"/>
    </source>
</evidence>
<evidence type="ECO:0000256" key="3">
    <source>
        <dbReference type="ARBA" id="ARBA00022448"/>
    </source>
</evidence>
<feature type="transmembrane region" description="Helical" evidence="8">
    <location>
        <begin position="12"/>
        <end position="41"/>
    </location>
</feature>
<evidence type="ECO:0000256" key="2">
    <source>
        <dbReference type="ARBA" id="ARBA00010735"/>
    </source>
</evidence>
<accession>A0A848LBD6</accession>
<comment type="subcellular location">
    <subcellularLocation>
        <location evidence="1">Cell membrane</location>
        <topology evidence="1">Multi-pass membrane protein</topology>
    </subcellularLocation>
</comment>
<gene>
    <name evidence="9" type="ORF">HG543_04680</name>
</gene>